<dbReference type="PROSITE" id="PS51740">
    <property type="entry name" value="SPOVT_ABRB"/>
    <property type="match status" value="1"/>
</dbReference>
<dbReference type="Gene3D" id="2.10.260.10">
    <property type="match status" value="1"/>
</dbReference>
<dbReference type="InterPro" id="IPR029016">
    <property type="entry name" value="GAF-like_dom_sf"/>
</dbReference>
<keyword evidence="5" id="KW-0010">Activator</keyword>
<evidence type="ECO:0000313" key="10">
    <source>
        <dbReference type="Proteomes" id="UP000280696"/>
    </source>
</evidence>
<dbReference type="GO" id="GO:0042802">
    <property type="term" value="F:identical protein binding"/>
    <property type="evidence" value="ECO:0007669"/>
    <property type="project" value="UniProtKB-ARBA"/>
</dbReference>
<keyword evidence="4 7" id="KW-0238">DNA-binding</keyword>
<dbReference type="Pfam" id="PF04014">
    <property type="entry name" value="MazE_antitoxin"/>
    <property type="match status" value="1"/>
</dbReference>
<evidence type="ECO:0000256" key="1">
    <source>
        <dbReference type="ARBA" id="ARBA00022491"/>
    </source>
</evidence>
<proteinExistence type="predicted"/>
<comment type="caution">
    <text evidence="9">The sequence shown here is derived from an EMBL/GenBank/DDBJ whole genome shotgun (WGS) entry which is preliminary data.</text>
</comment>
<keyword evidence="3" id="KW-0805">Transcription regulation</keyword>
<evidence type="ECO:0000313" key="9">
    <source>
        <dbReference type="EMBL" id="RKI91698.1"/>
    </source>
</evidence>
<dbReference type="AlphaFoldDB" id="A0A3A9AK48"/>
<accession>A0A3A9AK48</accession>
<evidence type="ECO:0000256" key="2">
    <source>
        <dbReference type="ARBA" id="ARBA00022969"/>
    </source>
</evidence>
<protein>
    <submittedName>
        <fullName evidence="9">Stage V sporulation protein T</fullName>
    </submittedName>
</protein>
<evidence type="ECO:0000256" key="7">
    <source>
        <dbReference type="PROSITE-ProRule" id="PRU01076"/>
    </source>
</evidence>
<evidence type="ECO:0000259" key="8">
    <source>
        <dbReference type="PROSITE" id="PS51740"/>
    </source>
</evidence>
<evidence type="ECO:0000256" key="4">
    <source>
        <dbReference type="ARBA" id="ARBA00023125"/>
    </source>
</evidence>
<dbReference type="SMART" id="SM00966">
    <property type="entry name" value="SpoVT_AbrB"/>
    <property type="match status" value="1"/>
</dbReference>
<dbReference type="InterPro" id="IPR037914">
    <property type="entry name" value="SpoVT-AbrB_sf"/>
</dbReference>
<organism evidence="9 10">
    <name type="scientific">Parablautia intestinalis</name>
    <dbReference type="NCBI Taxonomy" id="2320100"/>
    <lineage>
        <taxon>Bacteria</taxon>
        <taxon>Bacillati</taxon>
        <taxon>Bacillota</taxon>
        <taxon>Clostridia</taxon>
        <taxon>Lachnospirales</taxon>
        <taxon>Lachnospiraceae</taxon>
        <taxon>Parablautia</taxon>
    </lineage>
</organism>
<dbReference type="NCBIfam" id="TIGR02851">
    <property type="entry name" value="spore_V_T"/>
    <property type="match status" value="1"/>
</dbReference>
<dbReference type="FunFam" id="2.10.260.10:FF:000001">
    <property type="entry name" value="Stage V sporulation protein T"/>
    <property type="match status" value="1"/>
</dbReference>
<dbReference type="GO" id="GO:0003677">
    <property type="term" value="F:DNA binding"/>
    <property type="evidence" value="ECO:0007669"/>
    <property type="project" value="UniProtKB-UniRule"/>
</dbReference>
<evidence type="ECO:0000256" key="3">
    <source>
        <dbReference type="ARBA" id="ARBA00023015"/>
    </source>
</evidence>
<dbReference type="InterPro" id="IPR052731">
    <property type="entry name" value="B_subtilis_Trans_State_Reg"/>
</dbReference>
<keyword evidence="2" id="KW-0749">Sporulation</keyword>
<gene>
    <name evidence="9" type="primary">spoVT</name>
    <name evidence="9" type="ORF">D7V94_08805</name>
</gene>
<dbReference type="EMBL" id="RAYQ01000008">
    <property type="protein sequence ID" value="RKI91698.1"/>
    <property type="molecule type" value="Genomic_DNA"/>
</dbReference>
<feature type="domain" description="SpoVT-AbrB" evidence="8">
    <location>
        <begin position="5"/>
        <end position="51"/>
    </location>
</feature>
<dbReference type="NCBIfam" id="TIGR01439">
    <property type="entry name" value="lp_hng_hel_AbrB"/>
    <property type="match status" value="1"/>
</dbReference>
<dbReference type="InterPro" id="IPR014213">
    <property type="entry name" value="SpoVT"/>
</dbReference>
<keyword evidence="1" id="KW-0678">Repressor</keyword>
<reference evidence="9 10" key="1">
    <citation type="submission" date="2018-09" db="EMBL/GenBank/DDBJ databases">
        <title>Murine metabolic-syndrome-specific gut microbial biobank.</title>
        <authorList>
            <person name="Liu C."/>
        </authorList>
    </citation>
    <scope>NUCLEOTIDE SEQUENCE [LARGE SCALE GENOMIC DNA]</scope>
    <source>
        <strain evidence="9 10">0.1xD8-82</strain>
    </source>
</reference>
<name>A0A3A9AK48_9FIRM</name>
<dbReference type="Gene3D" id="3.30.450.40">
    <property type="match status" value="1"/>
</dbReference>
<dbReference type="PANTHER" id="PTHR36432">
    <property type="match status" value="1"/>
</dbReference>
<dbReference type="Pfam" id="PF15714">
    <property type="entry name" value="SpoVT_C"/>
    <property type="match status" value="1"/>
</dbReference>
<sequence length="181" mass="20076">MKATGIVRRIDDLGRIVIPKEIRRTLRIRESDPLEIFTDREGEIILKKYSPIGEMNTFAKQYAESLAQVSGKAALIADRDQFIAVSGGYKSILGKSISKELEEKLNKREMLIASKGDSNFIPITQDVTDEFQQEAISPIICEGDMIGGVVLIDNGEKGKMGEVEQKLIQSAAGFLGRQMEQ</sequence>
<dbReference type="RefSeq" id="WP_120468875.1">
    <property type="nucleotide sequence ID" value="NZ_CATAJS010000001.1"/>
</dbReference>
<dbReference type="Proteomes" id="UP000280696">
    <property type="component" value="Unassembled WGS sequence"/>
</dbReference>
<keyword evidence="6" id="KW-0804">Transcription</keyword>
<dbReference type="PIRSF" id="PIRSF026579">
    <property type="entry name" value="Spore_V_T"/>
    <property type="match status" value="1"/>
</dbReference>
<evidence type="ECO:0000256" key="6">
    <source>
        <dbReference type="ARBA" id="ARBA00023163"/>
    </source>
</evidence>
<dbReference type="GO" id="GO:0030435">
    <property type="term" value="P:sporulation resulting in formation of a cellular spore"/>
    <property type="evidence" value="ECO:0007669"/>
    <property type="project" value="UniProtKB-KW"/>
</dbReference>
<dbReference type="PANTHER" id="PTHR36432:SF1">
    <property type="entry name" value="STAGE V SPORULATION PROTEIN T"/>
    <property type="match status" value="1"/>
</dbReference>
<dbReference type="OrthoDB" id="9782993at2"/>
<keyword evidence="10" id="KW-1185">Reference proteome</keyword>
<dbReference type="SUPFAM" id="SSF89447">
    <property type="entry name" value="AbrB/MazE/MraZ-like"/>
    <property type="match status" value="1"/>
</dbReference>
<dbReference type="InterPro" id="IPR007159">
    <property type="entry name" value="SpoVT-AbrB_dom"/>
</dbReference>
<evidence type="ECO:0000256" key="5">
    <source>
        <dbReference type="ARBA" id="ARBA00023159"/>
    </source>
</evidence>